<dbReference type="AlphaFoldDB" id="W1XVB2"/>
<sequence>NNIIKLKDNVDATKASKLDIAENIKNIQLVEVEGAQLARSIESTDVSLIPGNYAYASGLDLLMYTYLRTFPFQV</sequence>
<name>W1XVB2_9ZZZZ</name>
<keyword evidence="5 6" id="KW-0449">Lipoprotein</keyword>
<organism evidence="6">
    <name type="scientific">human gut metagenome</name>
    <dbReference type="NCBI Taxonomy" id="408170"/>
    <lineage>
        <taxon>unclassified sequences</taxon>
        <taxon>metagenomes</taxon>
        <taxon>organismal metagenomes</taxon>
    </lineage>
</organism>
<feature type="non-terminal residue" evidence="6">
    <location>
        <position position="1"/>
    </location>
</feature>
<evidence type="ECO:0000256" key="4">
    <source>
        <dbReference type="ARBA" id="ARBA00023139"/>
    </source>
</evidence>
<dbReference type="SUPFAM" id="SSF53850">
    <property type="entry name" value="Periplasmic binding protein-like II"/>
    <property type="match status" value="1"/>
</dbReference>
<keyword evidence="2" id="KW-0732">Signal</keyword>
<keyword evidence="3" id="KW-0472">Membrane</keyword>
<evidence type="ECO:0000256" key="3">
    <source>
        <dbReference type="ARBA" id="ARBA00023136"/>
    </source>
</evidence>
<dbReference type="Pfam" id="PF03180">
    <property type="entry name" value="Lipoprotein_9"/>
    <property type="match status" value="1"/>
</dbReference>
<evidence type="ECO:0000256" key="5">
    <source>
        <dbReference type="ARBA" id="ARBA00023288"/>
    </source>
</evidence>
<evidence type="ECO:0000256" key="1">
    <source>
        <dbReference type="ARBA" id="ARBA00004635"/>
    </source>
</evidence>
<dbReference type="PANTHER" id="PTHR30429">
    <property type="entry name" value="D-METHIONINE-BINDING LIPOPROTEIN METQ"/>
    <property type="match status" value="1"/>
</dbReference>
<comment type="subcellular location">
    <subcellularLocation>
        <location evidence="1">Membrane</location>
        <topology evidence="1">Lipid-anchor</topology>
    </subcellularLocation>
</comment>
<accession>W1XVB2</accession>
<dbReference type="GO" id="GO:0016020">
    <property type="term" value="C:membrane"/>
    <property type="evidence" value="ECO:0007669"/>
    <property type="project" value="UniProtKB-SubCell"/>
</dbReference>
<keyword evidence="4" id="KW-0564">Palmitate</keyword>
<dbReference type="InterPro" id="IPR004872">
    <property type="entry name" value="Lipoprotein_NlpA"/>
</dbReference>
<dbReference type="EMBL" id="AZMM01011484">
    <property type="protein sequence ID" value="ETJ34081.1"/>
    <property type="molecule type" value="Genomic_DNA"/>
</dbReference>
<protein>
    <submittedName>
        <fullName evidence="6">Lipoprotein</fullName>
    </submittedName>
</protein>
<proteinExistence type="predicted"/>
<comment type="caution">
    <text evidence="6">The sequence shown here is derived from an EMBL/GenBank/DDBJ whole genome shotgun (WGS) entry which is preliminary data.</text>
</comment>
<gene>
    <name evidence="6" type="ORF">Q604_UNBC11484G0001</name>
</gene>
<dbReference type="Gene3D" id="3.40.190.10">
    <property type="entry name" value="Periplasmic binding protein-like II"/>
    <property type="match status" value="1"/>
</dbReference>
<evidence type="ECO:0000256" key="2">
    <source>
        <dbReference type="ARBA" id="ARBA00022729"/>
    </source>
</evidence>
<dbReference type="PANTHER" id="PTHR30429:SF0">
    <property type="entry name" value="METHIONINE-BINDING LIPOPROTEIN METQ"/>
    <property type="match status" value="1"/>
</dbReference>
<evidence type="ECO:0000313" key="6">
    <source>
        <dbReference type="EMBL" id="ETJ34081.1"/>
    </source>
</evidence>
<reference evidence="6" key="1">
    <citation type="submission" date="2013-12" db="EMBL/GenBank/DDBJ databases">
        <title>A Varibaculum cambriense genome reconstructed from a premature infant gut community with otherwise low bacterial novelty that shifts toward anaerobic metabolism during the third week of life.</title>
        <authorList>
            <person name="Brown C.T."/>
            <person name="Sharon I."/>
            <person name="Thomas B.C."/>
            <person name="Castelle C.J."/>
            <person name="Morowitz M.J."/>
            <person name="Banfield J.F."/>
        </authorList>
    </citation>
    <scope>NUCLEOTIDE SEQUENCE</scope>
</reference>